<comment type="caution">
    <text evidence="2">The sequence shown here is derived from an EMBL/GenBank/DDBJ whole genome shotgun (WGS) entry which is preliminary data.</text>
</comment>
<protein>
    <submittedName>
        <fullName evidence="2">Uncharacterized protein</fullName>
    </submittedName>
</protein>
<dbReference type="RefSeq" id="WP_166937516.1">
    <property type="nucleotide sequence ID" value="NZ_BAAADD010000015.1"/>
</dbReference>
<evidence type="ECO:0000313" key="3">
    <source>
        <dbReference type="Proteomes" id="UP001499951"/>
    </source>
</evidence>
<sequence length="178" mass="19729">MPRRITFAVLMLLTTLAPVAAAESTSHLVLRDGITVDIVERDFQPSGHKVVGCKSYDDHCRIDGRSPMGTIGVMPKTYVFRIAVNVKGHHYVLPSDGMYDAWGANRSENVQTKVRHFGGHCDTPTNCVFRGVFSDASETYVVEWKIADGIAERTVFTGDEEIVNLVMDHIDGPVTEYN</sequence>
<feature type="chain" id="PRO_5045202281" evidence="1">
    <location>
        <begin position="22"/>
        <end position="178"/>
    </location>
</feature>
<feature type="signal peptide" evidence="1">
    <location>
        <begin position="1"/>
        <end position="21"/>
    </location>
</feature>
<reference evidence="3" key="1">
    <citation type="journal article" date="2019" name="Int. J. Syst. Evol. Microbiol.">
        <title>The Global Catalogue of Microorganisms (GCM) 10K type strain sequencing project: providing services to taxonomists for standard genome sequencing and annotation.</title>
        <authorList>
            <consortium name="The Broad Institute Genomics Platform"/>
            <consortium name="The Broad Institute Genome Sequencing Center for Infectious Disease"/>
            <person name="Wu L."/>
            <person name="Ma J."/>
        </authorList>
    </citation>
    <scope>NUCLEOTIDE SEQUENCE [LARGE SCALE GENOMIC DNA]</scope>
    <source>
        <strain evidence="3">JCM 15089</strain>
    </source>
</reference>
<keyword evidence="3" id="KW-1185">Reference proteome</keyword>
<dbReference type="EMBL" id="BAAADD010000015">
    <property type="protein sequence ID" value="GAA0588611.1"/>
    <property type="molecule type" value="Genomic_DNA"/>
</dbReference>
<dbReference type="Proteomes" id="UP001499951">
    <property type="component" value="Unassembled WGS sequence"/>
</dbReference>
<organism evidence="2 3">
    <name type="scientific">Rhizomicrobium electricum</name>
    <dbReference type="NCBI Taxonomy" id="480070"/>
    <lineage>
        <taxon>Bacteria</taxon>
        <taxon>Pseudomonadati</taxon>
        <taxon>Pseudomonadota</taxon>
        <taxon>Alphaproteobacteria</taxon>
        <taxon>Micropepsales</taxon>
        <taxon>Micropepsaceae</taxon>
        <taxon>Rhizomicrobium</taxon>
    </lineage>
</organism>
<accession>A0ABP3QGY1</accession>
<keyword evidence="1" id="KW-0732">Signal</keyword>
<name>A0ABP3QGY1_9PROT</name>
<evidence type="ECO:0000313" key="2">
    <source>
        <dbReference type="EMBL" id="GAA0588611.1"/>
    </source>
</evidence>
<gene>
    <name evidence="2" type="ORF">GCM10008942_41980</name>
</gene>
<evidence type="ECO:0000256" key="1">
    <source>
        <dbReference type="SAM" id="SignalP"/>
    </source>
</evidence>
<proteinExistence type="predicted"/>